<comment type="caution">
    <text evidence="2">The sequence shown here is derived from an EMBL/GenBank/DDBJ whole genome shotgun (WGS) entry which is preliminary data.</text>
</comment>
<dbReference type="Proteomes" id="UP000075604">
    <property type="component" value="Unassembled WGS sequence"/>
</dbReference>
<proteinExistence type="predicted"/>
<accession>A0A150PSS3</accession>
<gene>
    <name evidence="2" type="ORF">BE04_38330</name>
</gene>
<keyword evidence="1" id="KW-0732">Signal</keyword>
<evidence type="ECO:0008006" key="4">
    <source>
        <dbReference type="Google" id="ProtNLM"/>
    </source>
</evidence>
<protein>
    <recommendedName>
        <fullName evidence="4">Secreted protein</fullName>
    </recommendedName>
</protein>
<dbReference type="EMBL" id="JELX01001510">
    <property type="protein sequence ID" value="KYF58729.1"/>
    <property type="molecule type" value="Genomic_DNA"/>
</dbReference>
<feature type="signal peptide" evidence="1">
    <location>
        <begin position="1"/>
        <end position="31"/>
    </location>
</feature>
<feature type="chain" id="PRO_5007565871" description="Secreted protein" evidence="1">
    <location>
        <begin position="32"/>
        <end position="458"/>
    </location>
</feature>
<organism evidence="2 3">
    <name type="scientific">Sorangium cellulosum</name>
    <name type="common">Polyangium cellulosum</name>
    <dbReference type="NCBI Taxonomy" id="56"/>
    <lineage>
        <taxon>Bacteria</taxon>
        <taxon>Pseudomonadati</taxon>
        <taxon>Myxococcota</taxon>
        <taxon>Polyangia</taxon>
        <taxon>Polyangiales</taxon>
        <taxon>Polyangiaceae</taxon>
        <taxon>Sorangium</taxon>
    </lineage>
</organism>
<name>A0A150PSS3_SORCE</name>
<reference evidence="2 3" key="1">
    <citation type="submission" date="2014-02" db="EMBL/GenBank/DDBJ databases">
        <title>The small core and large imbalanced accessory genome model reveals a collaborative survival strategy of Sorangium cellulosum strains in nature.</title>
        <authorList>
            <person name="Han K."/>
            <person name="Peng R."/>
            <person name="Blom J."/>
            <person name="Li Y.-Z."/>
        </authorList>
    </citation>
    <scope>NUCLEOTIDE SEQUENCE [LARGE SCALE GENOMIC DNA]</scope>
    <source>
        <strain evidence="2 3">So0157-18</strain>
    </source>
</reference>
<sequence>MRWRHASLRGRGRAVLVPLALLLGVGQAACAGHEDRVRTALAALDRGAPAEAVAALNEQMEVESAAELPALKGDNALLLLDRGNILLGMDRYKLSARDLGAADKSIDLLDMSRGAAAELGKYLFSDDAGPYKAPAYEKLLINTINMMNYLAQRDLTGARVEARRLAVMQKYLREHEGETALIGLGSYLAGFAFEKSGQVDEALLYYDDALRHGPYPSLRAPLRALTRGEPRTPRIAAQIEGVEPPPPLAEAGEAELVVVVGFGRVPQKVPQRLPIGLALTLVADDISPFDRARANELAAKGLVTWVNYPTLARGKGGYAIPTLKLDGRSQPLEQALDVEAQVRSAWKKSEGTIILSAITRTLARVAAGEAAQGATEAAAEDSGPLGLLVGLLTSATLTALDTPDTRGWSTLPARIAIARTRVPAGTHEVVVSARGEVRRARVTVAAGGWAFVPVMVLR</sequence>
<dbReference type="AlphaFoldDB" id="A0A150PSS3"/>
<evidence type="ECO:0000256" key="1">
    <source>
        <dbReference type="SAM" id="SignalP"/>
    </source>
</evidence>
<evidence type="ECO:0000313" key="2">
    <source>
        <dbReference type="EMBL" id="KYF58729.1"/>
    </source>
</evidence>
<evidence type="ECO:0000313" key="3">
    <source>
        <dbReference type="Proteomes" id="UP000075604"/>
    </source>
</evidence>